<sequence>MGLISLILTPLLLAEELKIHTYKRTSPWGQTVHQYSYYLKDGVQIQHGDELMFSDDGNLDLKISYQHDEPHGLTSTYYKRIQQKASESTYVRGDLHGPERQWSAEGKLLFECEWKNGDPWNGRAASKSASGTGTIESSESWTTYLYKNGKKVPNSEKVFTSKYRHQIPSQRPNINAYLRWNWRSYLTKSKYPHVDQLPSYAKVPFLIDWCAKRGDSAGIAHSQLVALTRVDWGATNSSEKKSREAEVLAWKQWWQNTGQHRRQLRETKGKRDPEAWKLVAGKRALKMPATSIVIPEEYELQLTYSSGDYGSVIDETITLKRTKNDASLVRVYSTLRDGPKTTQTWLPFSIEEADQITRAIGYLIDHPWLGNDEEAINRRFWEEQKKTAEKPTSSVKVQKIKGRESFHIYYANATLTLKDKQGNVWWNDDPSHWHGGNEERYNHAAEPLSSTVYPFVVSRYPENTQWTEKDPHGWQKVEK</sequence>
<accession>A0AAT9FSJ6</accession>
<organism evidence="1">
    <name type="scientific">Oceaniferula spumae</name>
    <dbReference type="NCBI Taxonomy" id="2979115"/>
    <lineage>
        <taxon>Bacteria</taxon>
        <taxon>Pseudomonadati</taxon>
        <taxon>Verrucomicrobiota</taxon>
        <taxon>Verrucomicrobiia</taxon>
        <taxon>Verrucomicrobiales</taxon>
        <taxon>Verrucomicrobiaceae</taxon>
        <taxon>Oceaniferula</taxon>
    </lineage>
</organism>
<dbReference type="Gene3D" id="2.20.110.10">
    <property type="entry name" value="Histone H3 K4-specific methyltransferase SET7/9 N-terminal domain"/>
    <property type="match status" value="1"/>
</dbReference>
<dbReference type="AlphaFoldDB" id="A0AAT9FSJ6"/>
<name>A0AAT9FSJ6_9BACT</name>
<dbReference type="SUPFAM" id="SSF82185">
    <property type="entry name" value="Histone H3 K4-specific methyltransferase SET7/9 N-terminal domain"/>
    <property type="match status" value="1"/>
</dbReference>
<reference evidence="1" key="1">
    <citation type="submission" date="2024-07" db="EMBL/GenBank/DDBJ databases">
        <title>Complete genome sequence of Verrucomicrobiaceae bacterium NT6N.</title>
        <authorList>
            <person name="Huang C."/>
            <person name="Takami H."/>
            <person name="Hamasaki K."/>
        </authorList>
    </citation>
    <scope>NUCLEOTIDE SEQUENCE</scope>
    <source>
        <strain evidence="1">NT6N</strain>
    </source>
</reference>
<evidence type="ECO:0000313" key="1">
    <source>
        <dbReference type="EMBL" id="BDS08980.1"/>
    </source>
</evidence>
<dbReference type="KEGG" id="osu:NT6N_40200"/>
<protein>
    <submittedName>
        <fullName evidence="1">Uncharacterized protein</fullName>
    </submittedName>
</protein>
<dbReference type="EMBL" id="AP026866">
    <property type="protein sequence ID" value="BDS08980.1"/>
    <property type="molecule type" value="Genomic_DNA"/>
</dbReference>
<proteinExistence type="predicted"/>
<gene>
    <name evidence="1" type="ORF">NT6N_40200</name>
</gene>